<dbReference type="AlphaFoldDB" id="A0A1V3X9Q1"/>
<feature type="domain" description="Arabinosyltransferase C-terminal" evidence="1">
    <location>
        <begin position="1"/>
        <end position="61"/>
    </location>
</feature>
<sequence length="72" mass="7678">MISQYPAWSVGRSNLQAVTGKTCGLAEDVLVELDPEAGMLPPVSAPVADALGPDCQKRLRPTEFPLMSPPTR</sequence>
<evidence type="ECO:0000313" key="2">
    <source>
        <dbReference type="EMBL" id="OOK75949.1"/>
    </source>
</evidence>
<dbReference type="Pfam" id="PF14896">
    <property type="entry name" value="Arabino_trans_C"/>
    <property type="match status" value="1"/>
</dbReference>
<dbReference type="EMBL" id="MVBM01000003">
    <property type="protein sequence ID" value="OOK75949.1"/>
    <property type="molecule type" value="Genomic_DNA"/>
</dbReference>
<name>A0A1V3X9Q1_MYCKA</name>
<evidence type="ECO:0000259" key="1">
    <source>
        <dbReference type="Pfam" id="PF14896"/>
    </source>
</evidence>
<proteinExistence type="predicted"/>
<evidence type="ECO:0000313" key="3">
    <source>
        <dbReference type="Proteomes" id="UP000189229"/>
    </source>
</evidence>
<dbReference type="Proteomes" id="UP000189229">
    <property type="component" value="Unassembled WGS sequence"/>
</dbReference>
<comment type="caution">
    <text evidence="2">The sequence shown here is derived from an EMBL/GenBank/DDBJ whole genome shotgun (WGS) entry which is preliminary data.</text>
</comment>
<accession>A0A1V3X9Q1</accession>
<protein>
    <submittedName>
        <fullName evidence="2">Mycobacterial cell wall arabinan synthesis family protein</fullName>
    </submittedName>
</protein>
<dbReference type="InterPro" id="IPR032731">
    <property type="entry name" value="Arabino_trans_C"/>
</dbReference>
<gene>
    <name evidence="2" type="ORF">BZL30_3782</name>
</gene>
<dbReference type="Gene3D" id="3.40.190.160">
    <property type="match status" value="1"/>
</dbReference>
<organism evidence="2 3">
    <name type="scientific">Mycobacterium kansasii</name>
    <dbReference type="NCBI Taxonomy" id="1768"/>
    <lineage>
        <taxon>Bacteria</taxon>
        <taxon>Bacillati</taxon>
        <taxon>Actinomycetota</taxon>
        <taxon>Actinomycetes</taxon>
        <taxon>Mycobacteriales</taxon>
        <taxon>Mycobacteriaceae</taxon>
        <taxon>Mycobacterium</taxon>
    </lineage>
</organism>
<reference evidence="2 3" key="1">
    <citation type="submission" date="2017-02" db="EMBL/GenBank/DDBJ databases">
        <title>Complete genome sequences of Mycobacterium kansasii strains isolated from rhesus macaques.</title>
        <authorList>
            <person name="Panda A."/>
            <person name="Nagaraj S."/>
            <person name="Zhao X."/>
            <person name="Tettelin H."/>
            <person name="Detolla L.J."/>
        </authorList>
    </citation>
    <scope>NUCLEOTIDE SEQUENCE [LARGE SCALE GENOMIC DNA]</scope>
    <source>
        <strain evidence="2 3">11-3813</strain>
    </source>
</reference>